<organism evidence="1 2">
    <name type="scientific">Coniosporium tulheliwenetii</name>
    <dbReference type="NCBI Taxonomy" id="3383036"/>
    <lineage>
        <taxon>Eukaryota</taxon>
        <taxon>Fungi</taxon>
        <taxon>Dikarya</taxon>
        <taxon>Ascomycota</taxon>
        <taxon>Pezizomycotina</taxon>
        <taxon>Dothideomycetes</taxon>
        <taxon>Dothideomycetes incertae sedis</taxon>
        <taxon>Coniosporium</taxon>
    </lineage>
</organism>
<dbReference type="EMBL" id="JAPDRP010000008">
    <property type="protein sequence ID" value="KAJ9645288.1"/>
    <property type="molecule type" value="Genomic_DNA"/>
</dbReference>
<evidence type="ECO:0000313" key="1">
    <source>
        <dbReference type="EMBL" id="KAJ9645288.1"/>
    </source>
</evidence>
<proteinExistence type="predicted"/>
<protein>
    <submittedName>
        <fullName evidence="1">Uncharacterized protein</fullName>
    </submittedName>
</protein>
<comment type="caution">
    <text evidence="1">The sequence shown here is derived from an EMBL/GenBank/DDBJ whole genome shotgun (WGS) entry which is preliminary data.</text>
</comment>
<keyword evidence="2" id="KW-1185">Reference proteome</keyword>
<accession>A0ACC2ZD82</accession>
<gene>
    <name evidence="1" type="ORF">H2199_003294</name>
</gene>
<evidence type="ECO:0000313" key="2">
    <source>
        <dbReference type="Proteomes" id="UP001172680"/>
    </source>
</evidence>
<dbReference type="Proteomes" id="UP001172680">
    <property type="component" value="Unassembled WGS sequence"/>
</dbReference>
<reference evidence="1" key="1">
    <citation type="submission" date="2022-10" db="EMBL/GenBank/DDBJ databases">
        <title>Culturing micro-colonial fungi from biological soil crusts in the Mojave desert and describing Neophaeococcomyces mojavensis, and introducing the new genera and species Taxawa tesnikishii.</title>
        <authorList>
            <person name="Kurbessoian T."/>
            <person name="Stajich J.E."/>
        </authorList>
    </citation>
    <scope>NUCLEOTIDE SEQUENCE</scope>
    <source>
        <strain evidence="1">JES_115</strain>
    </source>
</reference>
<name>A0ACC2ZD82_9PEZI</name>
<sequence length="175" mass="19137">MALPKETEASYAAIIDSILATSDLNTISAKRVRKGLQAQVDYDITPQKVCIRLDPCNTTIAKLTQLQDAITTLIHARFDKFNETHANGSKTKRRQNHHVQGLRGAAQRVLPSTPKKRSAAEEDDESELSSVADPSPPKKKAKKSKSASAEDADAAFAARLQAEENSRRRTTRGGE</sequence>